<gene>
    <name evidence="1" type="ORF">BDN72DRAFT_769601</name>
</gene>
<protein>
    <submittedName>
        <fullName evidence="1">Uncharacterized protein</fullName>
    </submittedName>
</protein>
<dbReference type="EMBL" id="ML208356">
    <property type="protein sequence ID" value="TFK68241.1"/>
    <property type="molecule type" value="Genomic_DNA"/>
</dbReference>
<accession>A0ACD3AR90</accession>
<proteinExistence type="predicted"/>
<evidence type="ECO:0000313" key="1">
    <source>
        <dbReference type="EMBL" id="TFK68241.1"/>
    </source>
</evidence>
<keyword evidence="2" id="KW-1185">Reference proteome</keyword>
<dbReference type="Proteomes" id="UP000308600">
    <property type="component" value="Unassembled WGS sequence"/>
</dbReference>
<evidence type="ECO:0000313" key="2">
    <source>
        <dbReference type="Proteomes" id="UP000308600"/>
    </source>
</evidence>
<sequence>MKVFATDHQLKSVTVFKSDTAEIVRNFRLDLQPTQNKIEIVGLSSAIDTRSVRVSGLGEARLFDVVCTVEDTKAHDPDALTEEIRKLTVKKASLEGEKEVRASEANFLVSYAKTLNGEHVKPSEMASFLSEFVEQGRKNVVAVAEIDEKILAVEREISTLKEELSLIKGSTRGQVKLVIVADEEITIDLKLTYIVAHASWHPTYELHATTTSDGRPSPTVSLHYRARVTQSTGEDWTDTSLTLSTVASDVVAQSLPQPIPFKIRPRNGFFQKPLFPTNNFNNPQKFALATQSQTLLSFGQQAQQQQQPQQSIFGNPQPQSYSAFGQPATGGGLFGAAPATTGGGIFGSAPTTTGGAFGSSTGTGLFGSTAPAPASTGLFGSAPSAPAASPFTGFGSAAPAAPTGFGGGLFGSAAASSGPAPAFGASAANPGGPTEPDAPAADAAEESFEELALHGTLDEPKTTVTETPVAVSFSVKGQTTIPSDGIDHRVSVAILPFEANISHITVPSTEPRVYLQCEVKNTSEYRLLPGPCSVILDDSYVSKTSIKDVNLGDTFDCTLGHDASTTVLVARKRHTTRPETSTFVEAINITTYTTTITVHNKHAFTINNLIIRDVIPTSEDARAKVILRKPKGLAEAKDGVTISVKDDLTVAWEKVVDGKGGQKEGKFEWKGKLDSGEKANYISQWEVKAPSDFSWFDPFTPVFGQPR</sequence>
<name>A0ACD3AR90_9AGAR</name>
<organism evidence="1 2">
    <name type="scientific">Pluteus cervinus</name>
    <dbReference type="NCBI Taxonomy" id="181527"/>
    <lineage>
        <taxon>Eukaryota</taxon>
        <taxon>Fungi</taxon>
        <taxon>Dikarya</taxon>
        <taxon>Basidiomycota</taxon>
        <taxon>Agaricomycotina</taxon>
        <taxon>Agaricomycetes</taxon>
        <taxon>Agaricomycetidae</taxon>
        <taxon>Agaricales</taxon>
        <taxon>Pluteineae</taxon>
        <taxon>Pluteaceae</taxon>
        <taxon>Pluteus</taxon>
    </lineage>
</organism>
<reference evidence="1 2" key="1">
    <citation type="journal article" date="2019" name="Nat. Ecol. Evol.">
        <title>Megaphylogeny resolves global patterns of mushroom evolution.</title>
        <authorList>
            <person name="Varga T."/>
            <person name="Krizsan K."/>
            <person name="Foldi C."/>
            <person name="Dima B."/>
            <person name="Sanchez-Garcia M."/>
            <person name="Sanchez-Ramirez S."/>
            <person name="Szollosi G.J."/>
            <person name="Szarkandi J.G."/>
            <person name="Papp V."/>
            <person name="Albert L."/>
            <person name="Andreopoulos W."/>
            <person name="Angelini C."/>
            <person name="Antonin V."/>
            <person name="Barry K.W."/>
            <person name="Bougher N.L."/>
            <person name="Buchanan P."/>
            <person name="Buyck B."/>
            <person name="Bense V."/>
            <person name="Catcheside P."/>
            <person name="Chovatia M."/>
            <person name="Cooper J."/>
            <person name="Damon W."/>
            <person name="Desjardin D."/>
            <person name="Finy P."/>
            <person name="Geml J."/>
            <person name="Haridas S."/>
            <person name="Hughes K."/>
            <person name="Justo A."/>
            <person name="Karasinski D."/>
            <person name="Kautmanova I."/>
            <person name="Kiss B."/>
            <person name="Kocsube S."/>
            <person name="Kotiranta H."/>
            <person name="LaButti K.M."/>
            <person name="Lechner B.E."/>
            <person name="Liimatainen K."/>
            <person name="Lipzen A."/>
            <person name="Lukacs Z."/>
            <person name="Mihaltcheva S."/>
            <person name="Morgado L.N."/>
            <person name="Niskanen T."/>
            <person name="Noordeloos M.E."/>
            <person name="Ohm R.A."/>
            <person name="Ortiz-Santana B."/>
            <person name="Ovrebo C."/>
            <person name="Racz N."/>
            <person name="Riley R."/>
            <person name="Savchenko A."/>
            <person name="Shiryaev A."/>
            <person name="Soop K."/>
            <person name="Spirin V."/>
            <person name="Szebenyi C."/>
            <person name="Tomsovsky M."/>
            <person name="Tulloss R.E."/>
            <person name="Uehling J."/>
            <person name="Grigoriev I.V."/>
            <person name="Vagvolgyi C."/>
            <person name="Papp T."/>
            <person name="Martin F.M."/>
            <person name="Miettinen O."/>
            <person name="Hibbett D.S."/>
            <person name="Nagy L.G."/>
        </authorList>
    </citation>
    <scope>NUCLEOTIDE SEQUENCE [LARGE SCALE GENOMIC DNA]</scope>
    <source>
        <strain evidence="1 2">NL-1719</strain>
    </source>
</reference>